<comment type="caution">
    <text evidence="10">Lacks conserved residue(s) required for the propagation of feature annotation.</text>
</comment>
<evidence type="ECO:0000256" key="11">
    <source>
        <dbReference type="SAM" id="MobiDB-lite"/>
    </source>
</evidence>
<dbReference type="GO" id="GO:0009922">
    <property type="term" value="F:fatty acid elongase activity"/>
    <property type="evidence" value="ECO:0007669"/>
    <property type="project" value="UniProtKB-EC"/>
</dbReference>
<evidence type="ECO:0000313" key="12">
    <source>
        <dbReference type="EMBL" id="KAK3104639.1"/>
    </source>
</evidence>
<dbReference type="EC" id="2.3.1.199" evidence="10"/>
<evidence type="ECO:0000256" key="5">
    <source>
        <dbReference type="ARBA" id="ARBA00022832"/>
    </source>
</evidence>
<evidence type="ECO:0000256" key="2">
    <source>
        <dbReference type="ARBA" id="ARBA00022516"/>
    </source>
</evidence>
<evidence type="ECO:0000256" key="9">
    <source>
        <dbReference type="ARBA" id="ARBA00023160"/>
    </source>
</evidence>
<proteinExistence type="inferred from homology"/>
<evidence type="ECO:0000256" key="4">
    <source>
        <dbReference type="ARBA" id="ARBA00022692"/>
    </source>
</evidence>
<evidence type="ECO:0000256" key="7">
    <source>
        <dbReference type="ARBA" id="ARBA00023098"/>
    </source>
</evidence>
<dbReference type="GO" id="GO:0042761">
    <property type="term" value="P:very long-chain fatty acid biosynthetic process"/>
    <property type="evidence" value="ECO:0007669"/>
    <property type="project" value="TreeGrafter"/>
</dbReference>
<dbReference type="PANTHER" id="PTHR11157:SF69">
    <property type="entry name" value="ELONGATION OF VERY LONG CHAIN FATTY ACIDS PROTEIN 7"/>
    <property type="match status" value="1"/>
</dbReference>
<feature type="transmembrane region" description="Helical" evidence="10">
    <location>
        <begin position="44"/>
        <end position="69"/>
    </location>
</feature>
<dbReference type="AlphaFoldDB" id="A0AA88YFQ8"/>
<keyword evidence="6 10" id="KW-1133">Transmembrane helix</keyword>
<dbReference type="InterPro" id="IPR002076">
    <property type="entry name" value="ELO_fam"/>
</dbReference>
<dbReference type="Proteomes" id="UP001186944">
    <property type="component" value="Unassembled WGS sequence"/>
</dbReference>
<feature type="transmembrane region" description="Helical" evidence="10">
    <location>
        <begin position="12"/>
        <end position="32"/>
    </location>
</feature>
<evidence type="ECO:0000313" key="13">
    <source>
        <dbReference type="Proteomes" id="UP001186944"/>
    </source>
</evidence>
<feature type="region of interest" description="Disordered" evidence="11">
    <location>
        <begin position="318"/>
        <end position="346"/>
    </location>
</feature>
<keyword evidence="5 10" id="KW-0276">Fatty acid metabolism</keyword>
<feature type="compositionally biased region" description="Basic residues" evidence="11">
    <location>
        <begin position="318"/>
        <end position="338"/>
    </location>
</feature>
<dbReference type="GO" id="GO:0019367">
    <property type="term" value="P:fatty acid elongation, saturated fatty acid"/>
    <property type="evidence" value="ECO:0007669"/>
    <property type="project" value="TreeGrafter"/>
</dbReference>
<evidence type="ECO:0000256" key="10">
    <source>
        <dbReference type="RuleBase" id="RU361115"/>
    </source>
</evidence>
<keyword evidence="8 10" id="KW-0472">Membrane</keyword>
<accession>A0AA88YFQ8</accession>
<evidence type="ECO:0000256" key="8">
    <source>
        <dbReference type="ARBA" id="ARBA00023136"/>
    </source>
</evidence>
<dbReference type="GO" id="GO:0030148">
    <property type="term" value="P:sphingolipid biosynthetic process"/>
    <property type="evidence" value="ECO:0007669"/>
    <property type="project" value="TreeGrafter"/>
</dbReference>
<protein>
    <recommendedName>
        <fullName evidence="10">Elongation of very long chain fatty acids protein</fullName>
        <ecNumber evidence="10">2.3.1.199</ecNumber>
    </recommendedName>
    <alternativeName>
        <fullName evidence="10">Very-long-chain 3-oxoacyl-CoA synthase</fullName>
    </alternativeName>
</protein>
<feature type="region of interest" description="Disordered" evidence="11">
    <location>
        <begin position="399"/>
        <end position="426"/>
    </location>
</feature>
<name>A0AA88YFQ8_PINIB</name>
<evidence type="ECO:0000256" key="3">
    <source>
        <dbReference type="ARBA" id="ARBA00022679"/>
    </source>
</evidence>
<keyword evidence="2 10" id="KW-0444">Lipid biosynthesis</keyword>
<gene>
    <name evidence="12" type="ORF">FSP39_006841</name>
</gene>
<comment type="subcellular location">
    <subcellularLocation>
        <location evidence="1">Membrane</location>
        <topology evidence="1">Multi-pass membrane protein</topology>
    </subcellularLocation>
</comment>
<keyword evidence="9 10" id="KW-0275">Fatty acid biosynthesis</keyword>
<comment type="similarity">
    <text evidence="10">Belongs to the ELO family.</text>
</comment>
<dbReference type="GO" id="GO:0034626">
    <property type="term" value="P:fatty acid elongation, polyunsaturated fatty acid"/>
    <property type="evidence" value="ECO:0007669"/>
    <property type="project" value="TreeGrafter"/>
</dbReference>
<keyword evidence="7 10" id="KW-0443">Lipid metabolism</keyword>
<feature type="region of interest" description="Disordered" evidence="11">
    <location>
        <begin position="265"/>
        <end position="305"/>
    </location>
</feature>
<keyword evidence="3 10" id="KW-0808">Transferase</keyword>
<dbReference type="EMBL" id="VSWD01000004">
    <property type="protein sequence ID" value="KAK3104639.1"/>
    <property type="molecule type" value="Genomic_DNA"/>
</dbReference>
<keyword evidence="13" id="KW-1185">Reference proteome</keyword>
<comment type="catalytic activity">
    <reaction evidence="10">
        <text>a very-long-chain acyl-CoA + malonyl-CoA + H(+) = a very-long-chain 3-oxoacyl-CoA + CO2 + CoA</text>
        <dbReference type="Rhea" id="RHEA:32727"/>
        <dbReference type="ChEBI" id="CHEBI:15378"/>
        <dbReference type="ChEBI" id="CHEBI:16526"/>
        <dbReference type="ChEBI" id="CHEBI:57287"/>
        <dbReference type="ChEBI" id="CHEBI:57384"/>
        <dbReference type="ChEBI" id="CHEBI:90725"/>
        <dbReference type="ChEBI" id="CHEBI:90736"/>
        <dbReference type="EC" id="2.3.1.199"/>
    </reaction>
</comment>
<dbReference type="PANTHER" id="PTHR11157">
    <property type="entry name" value="FATTY ACID ACYL TRANSFERASE-RELATED"/>
    <property type="match status" value="1"/>
</dbReference>
<feature type="compositionally biased region" description="Polar residues" evidence="11">
    <location>
        <begin position="412"/>
        <end position="426"/>
    </location>
</feature>
<dbReference type="GO" id="GO:0005789">
    <property type="term" value="C:endoplasmic reticulum membrane"/>
    <property type="evidence" value="ECO:0007669"/>
    <property type="project" value="TreeGrafter"/>
</dbReference>
<evidence type="ECO:0000256" key="6">
    <source>
        <dbReference type="ARBA" id="ARBA00022989"/>
    </source>
</evidence>
<feature type="region of interest" description="Disordered" evidence="11">
    <location>
        <begin position="190"/>
        <end position="215"/>
    </location>
</feature>
<dbReference type="Pfam" id="PF01151">
    <property type="entry name" value="ELO"/>
    <property type="match status" value="1"/>
</dbReference>
<feature type="compositionally biased region" description="Basic and acidic residues" evidence="11">
    <location>
        <begin position="265"/>
        <end position="303"/>
    </location>
</feature>
<sequence length="426" mass="48706">MKAFPLMTSPVPVLWITLGYFAFVVYGPRYMADRKPLELKSLLQIYNLCMICLSFFISATLALAAWTFFASKFVEYLDTVFIILRKKSSHLTFLHIIHHGVLPFAWWFGVKFSPDRKPIADGRPAVRLTSNKDPRFATRLMREYPTELGDSTYVYGKHPNTVTQPRGYKHINQDTPTELGDSTYVYSKTPKHPNTVTQPRGYKHINQDTPTELGDSTCVYGKTPKHPNKVTQPRGYKHINQDTPTKLGIQIIKDKINKLSTKDDINSLSTKDDINSLSTKDDKNTLSTKDDMNSPSTKDEIKQRRGYPTIPGCCTHCKTPKHSMQKHKADKHRKRRKGTRDVNAQQRNIKNKGLHINQHDPRCRLRTAICYENNKRCSYPGLPAHNPPTFPIIQRSQRCKTTSSLSDDRTQTRPQNAGAQATQMNM</sequence>
<comment type="caution">
    <text evidence="12">The sequence shown here is derived from an EMBL/GenBank/DDBJ whole genome shotgun (WGS) entry which is preliminary data.</text>
</comment>
<dbReference type="GO" id="GO:0034625">
    <property type="term" value="P:fatty acid elongation, monounsaturated fatty acid"/>
    <property type="evidence" value="ECO:0007669"/>
    <property type="project" value="TreeGrafter"/>
</dbReference>
<organism evidence="12 13">
    <name type="scientific">Pinctada imbricata</name>
    <name type="common">Atlantic pearl-oyster</name>
    <name type="synonym">Pinctada martensii</name>
    <dbReference type="NCBI Taxonomy" id="66713"/>
    <lineage>
        <taxon>Eukaryota</taxon>
        <taxon>Metazoa</taxon>
        <taxon>Spiralia</taxon>
        <taxon>Lophotrochozoa</taxon>
        <taxon>Mollusca</taxon>
        <taxon>Bivalvia</taxon>
        <taxon>Autobranchia</taxon>
        <taxon>Pteriomorphia</taxon>
        <taxon>Pterioida</taxon>
        <taxon>Pterioidea</taxon>
        <taxon>Pteriidae</taxon>
        <taxon>Pinctada</taxon>
    </lineage>
</organism>
<evidence type="ECO:0000256" key="1">
    <source>
        <dbReference type="ARBA" id="ARBA00004141"/>
    </source>
</evidence>
<reference evidence="12" key="1">
    <citation type="submission" date="2019-08" db="EMBL/GenBank/DDBJ databases">
        <title>The improved chromosome-level genome for the pearl oyster Pinctada fucata martensii using PacBio sequencing and Hi-C.</title>
        <authorList>
            <person name="Zheng Z."/>
        </authorList>
    </citation>
    <scope>NUCLEOTIDE SEQUENCE</scope>
    <source>
        <strain evidence="12">ZZ-2019</strain>
        <tissue evidence="12">Adductor muscle</tissue>
    </source>
</reference>
<keyword evidence="4 10" id="KW-0812">Transmembrane</keyword>